<dbReference type="Proteomes" id="UP000441208">
    <property type="component" value="Unassembled WGS sequence"/>
</dbReference>
<gene>
    <name evidence="1" type="ORF">PF007_g30997</name>
</gene>
<evidence type="ECO:0000313" key="1">
    <source>
        <dbReference type="EMBL" id="KAE9059318.1"/>
    </source>
</evidence>
<proteinExistence type="predicted"/>
<protein>
    <submittedName>
        <fullName evidence="1">Uncharacterized protein</fullName>
    </submittedName>
</protein>
<evidence type="ECO:0000313" key="2">
    <source>
        <dbReference type="Proteomes" id="UP000441208"/>
    </source>
</evidence>
<sequence length="310" mass="34614">MAAYVKELEIVIIDMAAPFGWSGSPPCYALFGRAISWRWGSISPASVSDAVDENPFFPYEWVDDHILVEPDVDDRLQLAEATLRHAMLAILGPRSINEAKFSPWASELVALGLRWNTVRRTVSIPSEKISKARTRVMNMQKKGKASKTELYKMLGSLRHVAVCLRTAKPFYQRLQTQCNATPHFGSALLSKGSTKDLVWFDQILSHGCLAELPLAMFGELPAPHAELFMDASNIGLAILDPSSNSFIQAKFDEQELQRIDQVVVGNDDFTINVREHLCIALALWSWGSKWNQQANGKLVHVKCWSDNVSA</sequence>
<dbReference type="InterPro" id="IPR052055">
    <property type="entry name" value="Hepadnavirus_pol/RT"/>
</dbReference>
<accession>A0A6A3PMT2</accession>
<reference evidence="1 2" key="1">
    <citation type="submission" date="2018-08" db="EMBL/GenBank/DDBJ databases">
        <title>Genomic investigation of the strawberry pathogen Phytophthora fragariae indicates pathogenicity is determined by transcriptional variation in three key races.</title>
        <authorList>
            <person name="Adams T.M."/>
            <person name="Armitage A.D."/>
            <person name="Sobczyk M.K."/>
            <person name="Bates H.J."/>
            <person name="Dunwell J.M."/>
            <person name="Nellist C.F."/>
            <person name="Harrison R.J."/>
        </authorList>
    </citation>
    <scope>NUCLEOTIDE SEQUENCE [LARGE SCALE GENOMIC DNA]</scope>
    <source>
        <strain evidence="1 2">NOV-71</strain>
    </source>
</reference>
<comment type="caution">
    <text evidence="1">The sequence shown here is derived from an EMBL/GenBank/DDBJ whole genome shotgun (WGS) entry which is preliminary data.</text>
</comment>
<dbReference type="EMBL" id="QXFZ01006133">
    <property type="protein sequence ID" value="KAE9059318.1"/>
    <property type="molecule type" value="Genomic_DNA"/>
</dbReference>
<dbReference type="PANTHER" id="PTHR33050">
    <property type="entry name" value="REVERSE TRANSCRIPTASE DOMAIN-CONTAINING PROTEIN"/>
    <property type="match status" value="1"/>
</dbReference>
<name>A0A6A3PMT2_9STRA</name>
<organism evidence="1 2">
    <name type="scientific">Phytophthora fragariae</name>
    <dbReference type="NCBI Taxonomy" id="53985"/>
    <lineage>
        <taxon>Eukaryota</taxon>
        <taxon>Sar</taxon>
        <taxon>Stramenopiles</taxon>
        <taxon>Oomycota</taxon>
        <taxon>Peronosporomycetes</taxon>
        <taxon>Peronosporales</taxon>
        <taxon>Peronosporaceae</taxon>
        <taxon>Phytophthora</taxon>
    </lineage>
</organism>
<dbReference type="AlphaFoldDB" id="A0A6A3PMT2"/>
<feature type="non-terminal residue" evidence="1">
    <location>
        <position position="310"/>
    </location>
</feature>
<dbReference type="PANTHER" id="PTHR33050:SF7">
    <property type="entry name" value="RIBONUCLEASE H"/>
    <property type="match status" value="1"/>
</dbReference>